<feature type="non-terminal residue" evidence="2">
    <location>
        <position position="98"/>
    </location>
</feature>
<dbReference type="InterPro" id="IPR014027">
    <property type="entry name" value="UDP-Glc/GDP-Man_DH_C"/>
</dbReference>
<dbReference type="InterPro" id="IPR036220">
    <property type="entry name" value="UDP-Glc/GDP-Man_DH_C_sf"/>
</dbReference>
<dbReference type="GO" id="GO:0000271">
    <property type="term" value="P:polysaccharide biosynthetic process"/>
    <property type="evidence" value="ECO:0007669"/>
    <property type="project" value="InterPro"/>
</dbReference>
<dbReference type="PANTHER" id="PTHR43491:SF1">
    <property type="entry name" value="UDP-N-ACETYL-D-MANNOSAMINE DEHYDROGENASE"/>
    <property type="match status" value="1"/>
</dbReference>
<dbReference type="PANTHER" id="PTHR43491">
    <property type="entry name" value="UDP-N-ACETYL-D-MANNOSAMINE DEHYDROGENASE"/>
    <property type="match status" value="1"/>
</dbReference>
<dbReference type="SMART" id="SM00984">
    <property type="entry name" value="UDPG_MGDP_dh_C"/>
    <property type="match status" value="1"/>
</dbReference>
<proteinExistence type="predicted"/>
<reference evidence="2" key="1">
    <citation type="journal article" date="2014" name="Front. Microbiol.">
        <title>High frequency of phylogenetically diverse reductive dehalogenase-homologous genes in deep subseafloor sedimentary metagenomes.</title>
        <authorList>
            <person name="Kawai M."/>
            <person name="Futagami T."/>
            <person name="Toyoda A."/>
            <person name="Takaki Y."/>
            <person name="Nishi S."/>
            <person name="Hori S."/>
            <person name="Arai W."/>
            <person name="Tsubouchi T."/>
            <person name="Morono Y."/>
            <person name="Uchiyama I."/>
            <person name="Ito T."/>
            <person name="Fujiyama A."/>
            <person name="Inagaki F."/>
            <person name="Takami H."/>
        </authorList>
    </citation>
    <scope>NUCLEOTIDE SEQUENCE</scope>
    <source>
        <strain evidence="2">Expedition CK06-06</strain>
    </source>
</reference>
<dbReference type="SUPFAM" id="SSF52413">
    <property type="entry name" value="UDP-glucose/GDP-mannose dehydrogenase C-terminal domain"/>
    <property type="match status" value="1"/>
</dbReference>
<dbReference type="GO" id="GO:0051287">
    <property type="term" value="F:NAD binding"/>
    <property type="evidence" value="ECO:0007669"/>
    <property type="project" value="InterPro"/>
</dbReference>
<feature type="domain" description="UDP-glucose/GDP-mannose dehydrogenase C-terminal" evidence="1">
    <location>
        <begin position="27"/>
        <end position="98"/>
    </location>
</feature>
<gene>
    <name evidence="2" type="ORF">S06H3_23569</name>
</gene>
<dbReference type="Gene3D" id="3.40.50.720">
    <property type="entry name" value="NAD(P)-binding Rossmann-like Domain"/>
    <property type="match status" value="1"/>
</dbReference>
<organism evidence="2">
    <name type="scientific">marine sediment metagenome</name>
    <dbReference type="NCBI Taxonomy" id="412755"/>
    <lineage>
        <taxon>unclassified sequences</taxon>
        <taxon>metagenomes</taxon>
        <taxon>ecological metagenomes</taxon>
    </lineage>
</organism>
<dbReference type="EMBL" id="BARV01012842">
    <property type="protein sequence ID" value="GAI08598.1"/>
    <property type="molecule type" value="Genomic_DNA"/>
</dbReference>
<dbReference type="GO" id="GO:0016616">
    <property type="term" value="F:oxidoreductase activity, acting on the CH-OH group of donors, NAD or NADP as acceptor"/>
    <property type="evidence" value="ECO:0007669"/>
    <property type="project" value="InterPro"/>
</dbReference>
<dbReference type="PIRSF" id="PIRSF000124">
    <property type="entry name" value="UDPglc_GDPman_dh"/>
    <property type="match status" value="1"/>
</dbReference>
<sequence length="98" mass="11255">MPEYVVERTAKILSRKFKKSLNGAKVLLLGVAFKKDIADLRESPALEIIKKLEEEGAIISYYDPYISEFTSNKKEYKSLKELTKEEIREDDIVIITTA</sequence>
<name>X1KPI7_9ZZZZ</name>
<evidence type="ECO:0000313" key="2">
    <source>
        <dbReference type="EMBL" id="GAI08598.1"/>
    </source>
</evidence>
<dbReference type="Pfam" id="PF03720">
    <property type="entry name" value="UDPG_MGDP_dh_C"/>
    <property type="match status" value="1"/>
</dbReference>
<protein>
    <recommendedName>
        <fullName evidence="1">UDP-glucose/GDP-mannose dehydrogenase C-terminal domain-containing protein</fullName>
    </recommendedName>
</protein>
<comment type="caution">
    <text evidence="2">The sequence shown here is derived from an EMBL/GenBank/DDBJ whole genome shotgun (WGS) entry which is preliminary data.</text>
</comment>
<accession>X1KPI7</accession>
<dbReference type="InterPro" id="IPR017476">
    <property type="entry name" value="UDP-Glc/GDP-Man"/>
</dbReference>
<dbReference type="AlphaFoldDB" id="X1KPI7"/>
<evidence type="ECO:0000259" key="1">
    <source>
        <dbReference type="SMART" id="SM00984"/>
    </source>
</evidence>
<dbReference type="InterPro" id="IPR028359">
    <property type="entry name" value="UDP_ManNAc/GlcNAc_DH"/>
</dbReference>
<dbReference type="GO" id="GO:0016628">
    <property type="term" value="F:oxidoreductase activity, acting on the CH-CH group of donors, NAD or NADP as acceptor"/>
    <property type="evidence" value="ECO:0007669"/>
    <property type="project" value="InterPro"/>
</dbReference>
<dbReference type="PIRSF" id="PIRSF500136">
    <property type="entry name" value="UDP_ManNAc_DH"/>
    <property type="match status" value="1"/>
</dbReference>